<reference evidence="2" key="1">
    <citation type="submission" date="2022-01" db="EMBL/GenBank/DDBJ databases">
        <authorList>
            <person name="King R."/>
        </authorList>
    </citation>
    <scope>NUCLEOTIDE SEQUENCE</scope>
</reference>
<gene>
    <name evidence="2" type="ORF">DIABBA_LOCUS5828</name>
</gene>
<dbReference type="Pfam" id="PF10152">
    <property type="entry name" value="CCDC53"/>
    <property type="match status" value="1"/>
</dbReference>
<keyword evidence="3" id="KW-1185">Reference proteome</keyword>
<organism evidence="2 3">
    <name type="scientific">Diabrotica balteata</name>
    <name type="common">Banded cucumber beetle</name>
    <dbReference type="NCBI Taxonomy" id="107213"/>
    <lineage>
        <taxon>Eukaryota</taxon>
        <taxon>Metazoa</taxon>
        <taxon>Ecdysozoa</taxon>
        <taxon>Arthropoda</taxon>
        <taxon>Hexapoda</taxon>
        <taxon>Insecta</taxon>
        <taxon>Pterygota</taxon>
        <taxon>Neoptera</taxon>
        <taxon>Endopterygota</taxon>
        <taxon>Coleoptera</taxon>
        <taxon>Polyphaga</taxon>
        <taxon>Cucujiformia</taxon>
        <taxon>Chrysomeloidea</taxon>
        <taxon>Chrysomelidae</taxon>
        <taxon>Galerucinae</taxon>
        <taxon>Diabroticina</taxon>
        <taxon>Diabroticites</taxon>
        <taxon>Diabrotica</taxon>
    </lineage>
</organism>
<dbReference type="Gene3D" id="1.20.5.110">
    <property type="match status" value="1"/>
</dbReference>
<dbReference type="PANTHER" id="PTHR13015">
    <property type="entry name" value="PROTEIN AD-016-RELATED"/>
    <property type="match status" value="1"/>
</dbReference>
<dbReference type="EMBL" id="OU898278">
    <property type="protein sequence ID" value="CAG9832315.1"/>
    <property type="molecule type" value="Genomic_DNA"/>
</dbReference>
<accession>A0A9N9XBB8</accession>
<proteinExistence type="inferred from homology"/>
<sequence length="190" mass="21557">MEAEFPSIDPNEDLTQILPIQQKRTIAFVNHFIMNTVSHLNNFAQSCESRFMEFDYKIQKIEASLSILESQLSSISGLETIESKKDNLDHVDNSSQNVEVELPEIKQQDETEPTNVVKEDPPLKTQGIAAKDDPRFKKFFKMVQFGVPEPAVKLKMQNEGIDPSILDKPHDVVPGLTEDLIQNESEEKSD</sequence>
<dbReference type="PANTHER" id="PTHR13015:SF0">
    <property type="entry name" value="WASH COMPLEX SUBUNIT 3"/>
    <property type="match status" value="1"/>
</dbReference>
<dbReference type="GO" id="GO:0006887">
    <property type="term" value="P:exocytosis"/>
    <property type="evidence" value="ECO:0007669"/>
    <property type="project" value="TreeGrafter"/>
</dbReference>
<dbReference type="Proteomes" id="UP001153709">
    <property type="component" value="Chromosome 3"/>
</dbReference>
<evidence type="ECO:0000313" key="3">
    <source>
        <dbReference type="Proteomes" id="UP001153709"/>
    </source>
</evidence>
<comment type="similarity">
    <text evidence="1">Belongs to the CCDC53 family.</text>
</comment>
<evidence type="ECO:0000313" key="2">
    <source>
        <dbReference type="EMBL" id="CAG9832315.1"/>
    </source>
</evidence>
<evidence type="ECO:0008006" key="4">
    <source>
        <dbReference type="Google" id="ProtNLM"/>
    </source>
</evidence>
<dbReference type="OrthoDB" id="268027at2759"/>
<dbReference type="GO" id="GO:0030041">
    <property type="term" value="P:actin filament polymerization"/>
    <property type="evidence" value="ECO:0007669"/>
    <property type="project" value="TreeGrafter"/>
</dbReference>
<name>A0A9N9XBB8_DIABA</name>
<dbReference type="AlphaFoldDB" id="A0A9N9XBB8"/>
<dbReference type="InterPro" id="IPR019309">
    <property type="entry name" value="WASHC3"/>
</dbReference>
<protein>
    <recommendedName>
        <fullName evidence="4">WASH complex subunit 3</fullName>
    </recommendedName>
</protein>
<dbReference type="GO" id="GO:0071203">
    <property type="term" value="C:WASH complex"/>
    <property type="evidence" value="ECO:0007669"/>
    <property type="project" value="InterPro"/>
</dbReference>
<evidence type="ECO:0000256" key="1">
    <source>
        <dbReference type="ARBA" id="ARBA00006290"/>
    </source>
</evidence>